<reference evidence="1 4" key="1">
    <citation type="submission" date="2017-02" db="EMBL/GenBank/DDBJ databases">
        <title>Mycobacterium kansasii genomes.</title>
        <authorList>
            <person name="Borowka P."/>
            <person name="Strapagiel D."/>
            <person name="Marciniak B."/>
            <person name="Lach J."/>
            <person name="Bakula Z."/>
            <person name="Van Ingen J."/>
            <person name="Safianowska A."/>
            <person name="Brzostek A."/>
            <person name="Dziadek J."/>
            <person name="Jagielski T."/>
        </authorList>
    </citation>
    <scope>NUCLEOTIDE SEQUENCE [LARGE SCALE GENOMIC DNA]</scope>
    <source>
        <strain evidence="1 4">12MK</strain>
    </source>
</reference>
<evidence type="ECO:0000313" key="1">
    <source>
        <dbReference type="EMBL" id="ORC08625.1"/>
    </source>
</evidence>
<dbReference type="Proteomes" id="UP000279331">
    <property type="component" value="Unassembled WGS sequence"/>
</dbReference>
<gene>
    <name evidence="1" type="ORF">B4U45_20530</name>
    <name evidence="2" type="ORF">LAUMK42_01198</name>
    <name evidence="3" type="ORF">LAUMK4_00985</name>
</gene>
<evidence type="ECO:0000313" key="5">
    <source>
        <dbReference type="Proteomes" id="UP000271464"/>
    </source>
</evidence>
<dbReference type="EMBL" id="UPHM01000019">
    <property type="protein sequence ID" value="VAZ89264.1"/>
    <property type="molecule type" value="Genomic_DNA"/>
</dbReference>
<evidence type="ECO:0000313" key="3">
    <source>
        <dbReference type="EMBL" id="VAZ89264.1"/>
    </source>
</evidence>
<proteinExistence type="predicted"/>
<dbReference type="Proteomes" id="UP000271464">
    <property type="component" value="Unassembled WGS sequence"/>
</dbReference>
<dbReference type="AlphaFoldDB" id="A0A1X0LCD0"/>
<evidence type="ECO:0000313" key="2">
    <source>
        <dbReference type="EMBL" id="VAZ82391.1"/>
    </source>
</evidence>
<name>A0A1X0LCD0_9MYCO</name>
<keyword evidence="5" id="KW-1185">Reference proteome</keyword>
<evidence type="ECO:0000313" key="6">
    <source>
        <dbReference type="Proteomes" id="UP000279331"/>
    </source>
</evidence>
<organism evidence="1 4">
    <name type="scientific">Mycobacterium persicum</name>
    <dbReference type="NCBI Taxonomy" id="1487726"/>
    <lineage>
        <taxon>Bacteria</taxon>
        <taxon>Bacillati</taxon>
        <taxon>Actinomycetota</taxon>
        <taxon>Actinomycetes</taxon>
        <taxon>Mycobacteriales</taxon>
        <taxon>Mycobacteriaceae</taxon>
        <taxon>Mycobacterium</taxon>
    </lineage>
</organism>
<dbReference type="GeneID" id="66599779"/>
<sequence>MDTAGVPSIVEFEVYLLMTTKLRMVNKDARLLQAKLAEFGLSVSDAESTHKRVGEILGDNDSYFGNMKKLLGIADNGGASLEYSSILWPGFDFKAIAGEDGVLESARYWHTRRDSGNVDSPIGLPAWSVDITEFSEHFGPMTGGQKWSLFDKILPGHEEYEFQWGGERYGAAFSWGLFLWVTKLWPVD</sequence>
<evidence type="ECO:0000313" key="4">
    <source>
        <dbReference type="Proteomes" id="UP000192335"/>
    </source>
</evidence>
<protein>
    <submittedName>
        <fullName evidence="1">Uncharacterized protein</fullName>
    </submittedName>
</protein>
<comment type="caution">
    <text evidence="1">The sequence shown here is derived from an EMBL/GenBank/DDBJ whole genome shotgun (WGS) entry which is preliminary data.</text>
</comment>
<reference evidence="5 6" key="2">
    <citation type="submission" date="2018-09" db="EMBL/GenBank/DDBJ databases">
        <authorList>
            <person name="Tagini F."/>
        </authorList>
    </citation>
    <scope>NUCLEOTIDE SEQUENCE [LARGE SCALE GENOMIC DNA]</scope>
    <source>
        <strain evidence="3 5">MK4</strain>
        <strain evidence="2 6">MK42</strain>
    </source>
</reference>
<dbReference type="OrthoDB" id="4743150at2"/>
<dbReference type="EMBL" id="UPHL01000030">
    <property type="protein sequence ID" value="VAZ82391.1"/>
    <property type="molecule type" value="Genomic_DNA"/>
</dbReference>
<dbReference type="RefSeq" id="WP_075549896.1">
    <property type="nucleotide sequence ID" value="NZ_LWCM01000158.1"/>
</dbReference>
<dbReference type="Proteomes" id="UP000192335">
    <property type="component" value="Unassembled WGS sequence"/>
</dbReference>
<dbReference type="EMBL" id="MWQA01000001">
    <property type="protein sequence ID" value="ORC08625.1"/>
    <property type="molecule type" value="Genomic_DNA"/>
</dbReference>
<accession>A0A1X0LCD0</accession>